<protein>
    <recommendedName>
        <fullName evidence="5 10">Phosphoglycolate phosphatase</fullName>
        <shortName evidence="10">PGP</shortName>
        <shortName evidence="10">PGPase</shortName>
        <ecNumber evidence="5 10">3.1.3.18</ecNumber>
    </recommendedName>
</protein>
<sequence length="270" mass="27851">MHPILAGIRLVTFDLDGTLVDSVPDLAVAVDAALGDLGLPAAGETKVRDWVGNGSRVLMERALKHVARSGNGEADSATDLRGGAVNPSLGATDAIPGIGPPLRSVPVASPGATGSDRLSVDHALLERAHAAFLEHYARDPSSRTRLYLGVREALDGLRGAGFTLALVTNKPEAFIAPILAGFGLEGHFALCLGGDSLPRKKPDPAPLLHVAAHFGVPPAACLMVGDSRHDIAAGRAAGFRTLAVPYGYNHGEPVRDSGPDGLVESLAQLV</sequence>
<evidence type="ECO:0000256" key="5">
    <source>
        <dbReference type="ARBA" id="ARBA00013078"/>
    </source>
</evidence>
<dbReference type="EC" id="3.1.3.18" evidence="5 10"/>
<dbReference type="InterPro" id="IPR037512">
    <property type="entry name" value="PGPase_prok"/>
</dbReference>
<feature type="binding site" evidence="10">
    <location>
        <position position="16"/>
    </location>
    <ligand>
        <name>Mg(2+)</name>
        <dbReference type="ChEBI" id="CHEBI:18420"/>
    </ligand>
</feature>
<feature type="binding site" evidence="10">
    <location>
        <position position="226"/>
    </location>
    <ligand>
        <name>Mg(2+)</name>
        <dbReference type="ChEBI" id="CHEBI:18420"/>
    </ligand>
</feature>
<keyword evidence="12" id="KW-1185">Reference proteome</keyword>
<dbReference type="HAMAP" id="MF_00495">
    <property type="entry name" value="GPH_hydrolase_bact"/>
    <property type="match status" value="1"/>
</dbReference>
<evidence type="ECO:0000313" key="12">
    <source>
        <dbReference type="Proteomes" id="UP000198525"/>
    </source>
</evidence>
<dbReference type="InterPro" id="IPR050155">
    <property type="entry name" value="HAD-like_hydrolase_sf"/>
</dbReference>
<comment type="function">
    <text evidence="10">Specifically catalyzes the dephosphorylation of 2-phosphoglycolate. Is involved in the dissimilation of the intracellular 2-phosphoglycolate formed during the DNA repair of 3'-phosphoglycolate ends, a major class of DNA lesions induced by oxidative stress.</text>
</comment>
<evidence type="ECO:0000256" key="3">
    <source>
        <dbReference type="ARBA" id="ARBA00004818"/>
    </source>
</evidence>
<dbReference type="SUPFAM" id="SSF56784">
    <property type="entry name" value="HAD-like"/>
    <property type="match status" value="1"/>
</dbReference>
<dbReference type="OrthoDB" id="9776368at2"/>
<dbReference type="GO" id="GO:0046295">
    <property type="term" value="P:glycolate biosynthetic process"/>
    <property type="evidence" value="ECO:0007669"/>
    <property type="project" value="UniProtKB-UniRule"/>
</dbReference>
<evidence type="ECO:0000256" key="9">
    <source>
        <dbReference type="ARBA" id="ARBA00023277"/>
    </source>
</evidence>
<dbReference type="RefSeq" id="WP_089687125.1">
    <property type="nucleotide sequence ID" value="NZ_FNES01000012.1"/>
</dbReference>
<reference evidence="11 12" key="1">
    <citation type="submission" date="2016-10" db="EMBL/GenBank/DDBJ databases">
        <authorList>
            <person name="de Groot N.N."/>
        </authorList>
    </citation>
    <scope>NUCLEOTIDE SEQUENCE [LARGE SCALE GENOMIC DNA]</scope>
    <source>
        <strain evidence="11 12">CGMCC 1.6133</strain>
    </source>
</reference>
<dbReference type="SFLD" id="SFLDG01135">
    <property type="entry name" value="C1.5.6:_HAD__Beta-PGM__Phospha"/>
    <property type="match status" value="1"/>
</dbReference>
<dbReference type="GO" id="GO:0005829">
    <property type="term" value="C:cytosol"/>
    <property type="evidence" value="ECO:0007669"/>
    <property type="project" value="TreeGrafter"/>
</dbReference>
<dbReference type="EMBL" id="FNES01000012">
    <property type="protein sequence ID" value="SDK13910.1"/>
    <property type="molecule type" value="Genomic_DNA"/>
</dbReference>
<comment type="pathway">
    <text evidence="3 10">Organic acid metabolism; glycolate biosynthesis; glycolate from 2-phosphoglycolate: step 1/1.</text>
</comment>
<evidence type="ECO:0000256" key="6">
    <source>
        <dbReference type="ARBA" id="ARBA00022723"/>
    </source>
</evidence>
<evidence type="ECO:0000256" key="4">
    <source>
        <dbReference type="ARBA" id="ARBA00006171"/>
    </source>
</evidence>
<keyword evidence="7 10" id="KW-0378">Hydrolase</keyword>
<dbReference type="PANTHER" id="PTHR43434">
    <property type="entry name" value="PHOSPHOGLYCOLATE PHOSPHATASE"/>
    <property type="match status" value="1"/>
</dbReference>
<comment type="similarity">
    <text evidence="4 10">Belongs to the HAD-like hydrolase superfamily. CbbY/CbbZ/Gph/YieH family.</text>
</comment>
<dbReference type="GO" id="GO:0008967">
    <property type="term" value="F:phosphoglycolate phosphatase activity"/>
    <property type="evidence" value="ECO:0007669"/>
    <property type="project" value="UniProtKB-UniRule"/>
</dbReference>
<evidence type="ECO:0000313" key="11">
    <source>
        <dbReference type="EMBL" id="SDK13910.1"/>
    </source>
</evidence>
<evidence type="ECO:0000256" key="7">
    <source>
        <dbReference type="ARBA" id="ARBA00022801"/>
    </source>
</evidence>
<dbReference type="Proteomes" id="UP000198525">
    <property type="component" value="Unassembled WGS sequence"/>
</dbReference>
<dbReference type="SFLD" id="SFLDG01129">
    <property type="entry name" value="C1.5:_HAD__Beta-PGM__Phosphata"/>
    <property type="match status" value="1"/>
</dbReference>
<comment type="cofactor">
    <cofactor evidence="2 10">
        <name>Mg(2+)</name>
        <dbReference type="ChEBI" id="CHEBI:18420"/>
    </cofactor>
</comment>
<comment type="catalytic activity">
    <reaction evidence="1 10">
        <text>2-phosphoglycolate + H2O = glycolate + phosphate</text>
        <dbReference type="Rhea" id="RHEA:14369"/>
        <dbReference type="ChEBI" id="CHEBI:15377"/>
        <dbReference type="ChEBI" id="CHEBI:29805"/>
        <dbReference type="ChEBI" id="CHEBI:43474"/>
        <dbReference type="ChEBI" id="CHEBI:58033"/>
        <dbReference type="EC" id="3.1.3.18"/>
    </reaction>
</comment>
<keyword evidence="6 10" id="KW-0479">Metal-binding</keyword>
<proteinExistence type="inferred from homology"/>
<dbReference type="Gene3D" id="3.40.50.1000">
    <property type="entry name" value="HAD superfamily/HAD-like"/>
    <property type="match status" value="1"/>
</dbReference>
<evidence type="ECO:0000256" key="8">
    <source>
        <dbReference type="ARBA" id="ARBA00022842"/>
    </source>
</evidence>
<dbReference type="InterPro" id="IPR036412">
    <property type="entry name" value="HAD-like_sf"/>
</dbReference>
<dbReference type="UniPathway" id="UPA00865">
    <property type="reaction ID" value="UER00834"/>
</dbReference>
<dbReference type="GO" id="GO:0046872">
    <property type="term" value="F:metal ion binding"/>
    <property type="evidence" value="ECO:0007669"/>
    <property type="project" value="UniProtKB-KW"/>
</dbReference>
<dbReference type="STRING" id="376427.SAMN04487954_1126"/>
<dbReference type="GO" id="GO:0005975">
    <property type="term" value="P:carbohydrate metabolic process"/>
    <property type="evidence" value="ECO:0007669"/>
    <property type="project" value="InterPro"/>
</dbReference>
<dbReference type="SFLD" id="SFLDS00003">
    <property type="entry name" value="Haloacid_Dehalogenase"/>
    <property type="match status" value="1"/>
</dbReference>
<dbReference type="FunFam" id="3.40.50.1000:FF:000022">
    <property type="entry name" value="Phosphoglycolate phosphatase"/>
    <property type="match status" value="1"/>
</dbReference>
<dbReference type="Gene3D" id="1.10.150.240">
    <property type="entry name" value="Putative phosphatase, domain 2"/>
    <property type="match status" value="1"/>
</dbReference>
<dbReference type="InterPro" id="IPR023198">
    <property type="entry name" value="PGP-like_dom2"/>
</dbReference>
<dbReference type="InterPro" id="IPR006439">
    <property type="entry name" value="HAD-SF_hydro_IA"/>
</dbReference>
<dbReference type="NCBIfam" id="TIGR01449">
    <property type="entry name" value="PGP_bact"/>
    <property type="match status" value="1"/>
</dbReference>
<accession>A0A1G8ZIE7</accession>
<feature type="binding site" evidence="10">
    <location>
        <position position="14"/>
    </location>
    <ligand>
        <name>Mg(2+)</name>
        <dbReference type="ChEBI" id="CHEBI:18420"/>
    </ligand>
</feature>
<gene>
    <name evidence="11" type="ORF">SAMN04487954_1126</name>
</gene>
<feature type="active site" description="Nucleophile" evidence="10">
    <location>
        <position position="14"/>
    </location>
</feature>
<evidence type="ECO:0000256" key="1">
    <source>
        <dbReference type="ARBA" id="ARBA00000830"/>
    </source>
</evidence>
<keyword evidence="9 10" id="KW-0119">Carbohydrate metabolism</keyword>
<organism evidence="11 12">
    <name type="scientific">Billgrantia gudaonensis</name>
    <dbReference type="NCBI Taxonomy" id="376427"/>
    <lineage>
        <taxon>Bacteria</taxon>
        <taxon>Pseudomonadati</taxon>
        <taxon>Pseudomonadota</taxon>
        <taxon>Gammaproteobacteria</taxon>
        <taxon>Oceanospirillales</taxon>
        <taxon>Halomonadaceae</taxon>
        <taxon>Billgrantia</taxon>
    </lineage>
</organism>
<keyword evidence="8 10" id="KW-0460">Magnesium</keyword>
<dbReference type="CDD" id="cd16417">
    <property type="entry name" value="HAD_PGPase"/>
    <property type="match status" value="1"/>
</dbReference>
<dbReference type="InterPro" id="IPR023214">
    <property type="entry name" value="HAD_sf"/>
</dbReference>
<dbReference type="NCBIfam" id="TIGR01509">
    <property type="entry name" value="HAD-SF-IA-v3"/>
    <property type="match status" value="1"/>
</dbReference>
<dbReference type="PANTHER" id="PTHR43434:SF1">
    <property type="entry name" value="PHOSPHOGLYCOLATE PHOSPHATASE"/>
    <property type="match status" value="1"/>
</dbReference>
<evidence type="ECO:0000256" key="2">
    <source>
        <dbReference type="ARBA" id="ARBA00001946"/>
    </source>
</evidence>
<dbReference type="GO" id="GO:0006281">
    <property type="term" value="P:DNA repair"/>
    <property type="evidence" value="ECO:0007669"/>
    <property type="project" value="TreeGrafter"/>
</dbReference>
<dbReference type="NCBIfam" id="TIGR01549">
    <property type="entry name" value="HAD-SF-IA-v1"/>
    <property type="match status" value="1"/>
</dbReference>
<evidence type="ECO:0000256" key="10">
    <source>
        <dbReference type="HAMAP-Rule" id="MF_00495"/>
    </source>
</evidence>
<name>A0A1G8ZIE7_9GAMM</name>
<dbReference type="AlphaFoldDB" id="A0A1G8ZIE7"/>
<dbReference type="Pfam" id="PF00702">
    <property type="entry name" value="Hydrolase"/>
    <property type="match status" value="1"/>
</dbReference>